<accession>A0ABY7ZNN5</accession>
<name>A0ABY7ZNN5_9ACTN</name>
<proteinExistence type="predicted"/>
<evidence type="ECO:0000313" key="2">
    <source>
        <dbReference type="Proteomes" id="UP001219605"/>
    </source>
</evidence>
<protein>
    <recommendedName>
        <fullName evidence="3">Alpha-L-rhamnosidase C-terminal domain-containing protein</fullName>
    </recommendedName>
</protein>
<evidence type="ECO:0000313" key="1">
    <source>
        <dbReference type="EMBL" id="WDZ84542.1"/>
    </source>
</evidence>
<reference evidence="1 2" key="1">
    <citation type="submission" date="2023-02" db="EMBL/GenBank/DDBJ databases">
        <authorList>
            <person name="Mo P."/>
        </authorList>
    </citation>
    <scope>NUCLEOTIDE SEQUENCE [LARGE SCALE GENOMIC DNA]</scope>
    <source>
        <strain evidence="1 2">HUAS 3</strain>
    </source>
</reference>
<dbReference type="Proteomes" id="UP001219605">
    <property type="component" value="Chromosome"/>
</dbReference>
<sequence>MGEARVAAGDLWLTGRCAHGTLKLHVEPLTVLTVPCDDLAGVPFANQIVVDSSGSCRIRVEAPPGLTWNLRVAQ</sequence>
<gene>
    <name evidence="1" type="ORF">PVK37_29595</name>
</gene>
<evidence type="ECO:0008006" key="3">
    <source>
        <dbReference type="Google" id="ProtNLM"/>
    </source>
</evidence>
<dbReference type="RefSeq" id="WP_275031106.1">
    <property type="nucleotide sequence ID" value="NZ_CP118615.1"/>
</dbReference>
<organism evidence="1 2">
    <name type="scientific">Micromonospora cathayae</name>
    <dbReference type="NCBI Taxonomy" id="3028804"/>
    <lineage>
        <taxon>Bacteria</taxon>
        <taxon>Bacillati</taxon>
        <taxon>Actinomycetota</taxon>
        <taxon>Actinomycetes</taxon>
        <taxon>Micromonosporales</taxon>
        <taxon>Micromonosporaceae</taxon>
        <taxon>Micromonospora</taxon>
    </lineage>
</organism>
<dbReference type="EMBL" id="CP118615">
    <property type="protein sequence ID" value="WDZ84542.1"/>
    <property type="molecule type" value="Genomic_DNA"/>
</dbReference>
<keyword evidence="2" id="KW-1185">Reference proteome</keyword>